<dbReference type="PANTHER" id="PTHR14237">
    <property type="entry name" value="MOLYBDOPTERIN COFACTOR SULFURASE MOSC"/>
    <property type="match status" value="1"/>
</dbReference>
<dbReference type="EMBL" id="JAVRRJ010000009">
    <property type="protein sequence ID" value="KAK5081753.1"/>
    <property type="molecule type" value="Genomic_DNA"/>
</dbReference>
<dbReference type="PANTHER" id="PTHR14237:SF80">
    <property type="entry name" value="MOLYBDENUM COFACTOR SULFURASE"/>
    <property type="match status" value="1"/>
</dbReference>
<protein>
    <recommendedName>
        <fullName evidence="1">Aminotransferase class V domain-containing protein</fullName>
    </recommendedName>
</protein>
<dbReference type="Gene3D" id="3.90.1150.10">
    <property type="entry name" value="Aspartate Aminotransferase, domain 1"/>
    <property type="match status" value="1"/>
</dbReference>
<dbReference type="GO" id="GO:0043545">
    <property type="term" value="P:molybdopterin cofactor metabolic process"/>
    <property type="evidence" value="ECO:0007669"/>
    <property type="project" value="TreeGrafter"/>
</dbReference>
<evidence type="ECO:0000313" key="2">
    <source>
        <dbReference type="EMBL" id="KAK5081753.1"/>
    </source>
</evidence>
<gene>
    <name evidence="2" type="ORF">LTR05_007889</name>
</gene>
<evidence type="ECO:0000259" key="1">
    <source>
        <dbReference type="Pfam" id="PF00266"/>
    </source>
</evidence>
<dbReference type="SUPFAM" id="SSF141673">
    <property type="entry name" value="MOSC N-terminal domain-like"/>
    <property type="match status" value="1"/>
</dbReference>
<dbReference type="GO" id="GO:0008265">
    <property type="term" value="F:molybdenum cofactor sulfurtransferase activity"/>
    <property type="evidence" value="ECO:0007669"/>
    <property type="project" value="TreeGrafter"/>
</dbReference>
<sequence>MISGSPRHDAYDAHIEEIRKTEYPGLLETTYLDHAGTTLYAKSLIDAYHKDLTSNIYGNPHSESPASWLSTQRVDEARQAVLKYFNADPEHFDVVFCANATAAIKIVADCFRDQRFWYGYHKDAHNSLVGVREVASESRCFTSNLEVEQYFQGTDPGLRLFAYPAQSNMTGYRPPYAWARQIRSTGTYVLLDAASYLTSGRLDLGDVDVAPDFIALSFYKIFGYPDLGALIVRRSAFNVLTRRKYFGGGTVELVTVIGGSSHESKKHHIHDFLEDGTLPFHNIIALKHAIEVQKRIFGTREDISQHTAHLSGWLYHTLKSLRHANGLPVMELYKDKNATYGDTKTQGPILSFNIWRADRTFIGKSHFEKLAISCGFQIRTGGVCNPGGVASMVELEHWELRRNFTEGVSCGDDKDIIGGKPTGIIRVSLGAMSTMSDVTRFVDFVKHFFVEREVKAAKAVTLPTSIFPVEGCAPFEVEDFVPYQPFDRAWCIIDTKSGKVVKSSFGGLKVGIDVKREKLVFNDSFQMGLWDVPETTDKDRRSKPWYRTYEVYTGEVNRWLTETLGFQCALARYNHEDHTLSPAATTCVICGLRTFDKTGLYKHYEDHAHEFLRARSFRRETVNATPNLKSKMSRAASKSMLRLDKIFVTRYELEKDEGQPQVTIVAQAELDPRNSAVLKQQRRKPISVLVHRIMGRGER</sequence>
<dbReference type="InterPro" id="IPR015421">
    <property type="entry name" value="PyrdxlP-dep_Trfase_major"/>
</dbReference>
<dbReference type="InterPro" id="IPR015422">
    <property type="entry name" value="PyrdxlP-dep_Trfase_small"/>
</dbReference>
<dbReference type="Pfam" id="PF00266">
    <property type="entry name" value="Aminotran_5"/>
    <property type="match status" value="1"/>
</dbReference>
<dbReference type="AlphaFoldDB" id="A0AAN7SUE4"/>
<organism evidence="2 3">
    <name type="scientific">Lithohypha guttulata</name>
    <dbReference type="NCBI Taxonomy" id="1690604"/>
    <lineage>
        <taxon>Eukaryota</taxon>
        <taxon>Fungi</taxon>
        <taxon>Dikarya</taxon>
        <taxon>Ascomycota</taxon>
        <taxon>Pezizomycotina</taxon>
        <taxon>Eurotiomycetes</taxon>
        <taxon>Chaetothyriomycetidae</taxon>
        <taxon>Chaetothyriales</taxon>
        <taxon>Trichomeriaceae</taxon>
        <taxon>Lithohypha</taxon>
    </lineage>
</organism>
<dbReference type="Gene3D" id="3.40.640.10">
    <property type="entry name" value="Type I PLP-dependent aspartate aminotransferase-like (Major domain)"/>
    <property type="match status" value="1"/>
</dbReference>
<proteinExistence type="predicted"/>
<feature type="domain" description="Aminotransferase class V" evidence="1">
    <location>
        <begin position="30"/>
        <end position="441"/>
    </location>
</feature>
<dbReference type="Proteomes" id="UP001309876">
    <property type="component" value="Unassembled WGS sequence"/>
</dbReference>
<keyword evidence="3" id="KW-1185">Reference proteome</keyword>
<dbReference type="InterPro" id="IPR000192">
    <property type="entry name" value="Aminotrans_V_dom"/>
</dbReference>
<evidence type="ECO:0000313" key="3">
    <source>
        <dbReference type="Proteomes" id="UP001309876"/>
    </source>
</evidence>
<name>A0AAN7SUE4_9EURO</name>
<dbReference type="SUPFAM" id="SSF53383">
    <property type="entry name" value="PLP-dependent transferases"/>
    <property type="match status" value="1"/>
</dbReference>
<accession>A0AAN7SUE4</accession>
<reference evidence="2 3" key="1">
    <citation type="submission" date="2023-08" db="EMBL/GenBank/DDBJ databases">
        <title>Black Yeasts Isolated from many extreme environments.</title>
        <authorList>
            <person name="Coleine C."/>
            <person name="Stajich J.E."/>
            <person name="Selbmann L."/>
        </authorList>
    </citation>
    <scope>NUCLEOTIDE SEQUENCE [LARGE SCALE GENOMIC DNA]</scope>
    <source>
        <strain evidence="2 3">CCFEE 5910</strain>
    </source>
</reference>
<comment type="caution">
    <text evidence="2">The sequence shown here is derived from an EMBL/GenBank/DDBJ whole genome shotgun (WGS) entry which is preliminary data.</text>
</comment>
<dbReference type="InterPro" id="IPR015424">
    <property type="entry name" value="PyrdxlP-dep_Trfase"/>
</dbReference>